<dbReference type="PANTHER" id="PTHR30419:SF8">
    <property type="entry name" value="NITROGEN ASSIMILATION TRANSCRIPTIONAL ACTIVATOR-RELATED"/>
    <property type="match status" value="1"/>
</dbReference>
<dbReference type="GO" id="GO:0005829">
    <property type="term" value="C:cytosol"/>
    <property type="evidence" value="ECO:0007669"/>
    <property type="project" value="TreeGrafter"/>
</dbReference>
<dbReference type="STRING" id="89187.ISM_13075"/>
<dbReference type="RefSeq" id="WP_009814624.1">
    <property type="nucleotide sequence ID" value="NZ_CH724156.1"/>
</dbReference>
<dbReference type="eggNOG" id="COG0583">
    <property type="taxonomic scope" value="Bacteria"/>
</dbReference>
<feature type="region of interest" description="Disordered" evidence="5">
    <location>
        <begin position="292"/>
        <end position="314"/>
    </location>
</feature>
<name>A3SMV9_ROSNI</name>
<sequence length="314" mass="34589">MAIKIEMLRCFRAVADHGSLADAADMLGRTPSAVSMMLRQFEDHIGAPLFESARKSRLTPLGELIRAEAERELDHFERTVRSIESLSRAEHGNVRLSATPSVAQVILPPLLKSFMQDFPGVRVEISDTDSATIQRDLAAGRADIALASIGPMQGFDRELVLTDAFGVVCPVDHPLAQNWSRLDWADLADHRFIANGLCQHIPDPGFQPILDGSTLFVRNTASILSMVRAGAGISILPELSILPEFLDLEFLPLQQCETRREVWMLTPPQMMQTPATRALVAALRAADLDRATLKPVRPRSMSPRPADGPDTRQD</sequence>
<dbReference type="AlphaFoldDB" id="A3SMV9"/>
<evidence type="ECO:0000259" key="6">
    <source>
        <dbReference type="PROSITE" id="PS50931"/>
    </source>
</evidence>
<dbReference type="InterPro" id="IPR000847">
    <property type="entry name" value="LysR_HTH_N"/>
</dbReference>
<feature type="domain" description="HTH lysR-type" evidence="6">
    <location>
        <begin position="3"/>
        <end position="61"/>
    </location>
</feature>
<dbReference type="Pfam" id="PF00126">
    <property type="entry name" value="HTH_1"/>
    <property type="match status" value="1"/>
</dbReference>
<keyword evidence="3" id="KW-0238">DNA-binding</keyword>
<dbReference type="GO" id="GO:0003677">
    <property type="term" value="F:DNA binding"/>
    <property type="evidence" value="ECO:0007669"/>
    <property type="project" value="UniProtKB-KW"/>
</dbReference>
<dbReference type="InterPro" id="IPR005119">
    <property type="entry name" value="LysR_subst-bd"/>
</dbReference>
<keyword evidence="2" id="KW-0805">Transcription regulation</keyword>
<dbReference type="HOGENOM" id="CLU_039613_6_0_5"/>
<evidence type="ECO:0000313" key="7">
    <source>
        <dbReference type="EMBL" id="EAP75799.1"/>
    </source>
</evidence>
<dbReference type="GO" id="GO:0003700">
    <property type="term" value="F:DNA-binding transcription factor activity"/>
    <property type="evidence" value="ECO:0007669"/>
    <property type="project" value="InterPro"/>
</dbReference>
<organism evidence="7 8">
    <name type="scientific">Roseovarius nubinhibens (strain ATCC BAA-591 / DSM 15170 / ISM)</name>
    <dbReference type="NCBI Taxonomy" id="89187"/>
    <lineage>
        <taxon>Bacteria</taxon>
        <taxon>Pseudomonadati</taxon>
        <taxon>Pseudomonadota</taxon>
        <taxon>Alphaproteobacteria</taxon>
        <taxon>Rhodobacterales</taxon>
        <taxon>Roseobacteraceae</taxon>
        <taxon>Roseovarius</taxon>
    </lineage>
</organism>
<dbReference type="InterPro" id="IPR036388">
    <property type="entry name" value="WH-like_DNA-bd_sf"/>
</dbReference>
<evidence type="ECO:0000256" key="2">
    <source>
        <dbReference type="ARBA" id="ARBA00023015"/>
    </source>
</evidence>
<evidence type="ECO:0000256" key="3">
    <source>
        <dbReference type="ARBA" id="ARBA00023125"/>
    </source>
</evidence>
<proteinExistence type="inferred from homology"/>
<dbReference type="Gene3D" id="3.40.190.10">
    <property type="entry name" value="Periplasmic binding protein-like II"/>
    <property type="match status" value="2"/>
</dbReference>
<comment type="caution">
    <text evidence="7">The sequence shown here is derived from an EMBL/GenBank/DDBJ whole genome shotgun (WGS) entry which is preliminary data.</text>
</comment>
<comment type="similarity">
    <text evidence="1">Belongs to the LysR transcriptional regulatory family.</text>
</comment>
<reference evidence="7 8" key="1">
    <citation type="submission" date="2005-12" db="EMBL/GenBank/DDBJ databases">
        <authorList>
            <person name="Moran M.A."/>
            <person name="Ferriera S."/>
            <person name="Johnson J."/>
            <person name="Kravitz S."/>
            <person name="Halpern A."/>
            <person name="Remington K."/>
            <person name="Beeson K."/>
            <person name="Tran B."/>
            <person name="Rogers Y.-H."/>
            <person name="Friedman R."/>
            <person name="Venter J.C."/>
        </authorList>
    </citation>
    <scope>NUCLEOTIDE SEQUENCE [LARGE SCALE GENOMIC DNA]</scope>
    <source>
        <strain evidence="8">ATCC BAA-591 / DSM 15170 / ISM</strain>
    </source>
</reference>
<dbReference type="PANTHER" id="PTHR30419">
    <property type="entry name" value="HTH-TYPE TRANSCRIPTIONAL REGULATOR YBHD"/>
    <property type="match status" value="1"/>
</dbReference>
<dbReference type="PROSITE" id="PS50931">
    <property type="entry name" value="HTH_LYSR"/>
    <property type="match status" value="1"/>
</dbReference>
<evidence type="ECO:0000256" key="1">
    <source>
        <dbReference type="ARBA" id="ARBA00009437"/>
    </source>
</evidence>
<dbReference type="SUPFAM" id="SSF53850">
    <property type="entry name" value="Periplasmic binding protein-like II"/>
    <property type="match status" value="1"/>
</dbReference>
<gene>
    <name evidence="7" type="ORF">ISM_13075</name>
</gene>
<dbReference type="Gene3D" id="1.10.10.10">
    <property type="entry name" value="Winged helix-like DNA-binding domain superfamily/Winged helix DNA-binding domain"/>
    <property type="match status" value="1"/>
</dbReference>
<dbReference type="Proteomes" id="UP000005954">
    <property type="component" value="Unassembled WGS sequence"/>
</dbReference>
<evidence type="ECO:0000256" key="4">
    <source>
        <dbReference type="ARBA" id="ARBA00023163"/>
    </source>
</evidence>
<dbReference type="InterPro" id="IPR036390">
    <property type="entry name" value="WH_DNA-bd_sf"/>
</dbReference>
<evidence type="ECO:0000313" key="8">
    <source>
        <dbReference type="Proteomes" id="UP000005954"/>
    </source>
</evidence>
<evidence type="ECO:0000256" key="5">
    <source>
        <dbReference type="SAM" id="MobiDB-lite"/>
    </source>
</evidence>
<dbReference type="EMBL" id="AALY01000002">
    <property type="protein sequence ID" value="EAP75799.1"/>
    <property type="molecule type" value="Genomic_DNA"/>
</dbReference>
<accession>A3SMV9</accession>
<dbReference type="SUPFAM" id="SSF46785">
    <property type="entry name" value="Winged helix' DNA-binding domain"/>
    <property type="match status" value="1"/>
</dbReference>
<dbReference type="InterPro" id="IPR050950">
    <property type="entry name" value="HTH-type_LysR_regulators"/>
</dbReference>
<protein>
    <submittedName>
        <fullName evidence="7">Transcriptional regulator, LysR family protein</fullName>
    </submittedName>
</protein>
<dbReference type="OrthoDB" id="3252676at2"/>
<keyword evidence="8" id="KW-1185">Reference proteome</keyword>
<keyword evidence="4" id="KW-0804">Transcription</keyword>
<dbReference type="Pfam" id="PF03466">
    <property type="entry name" value="LysR_substrate"/>
    <property type="match status" value="1"/>
</dbReference>